<evidence type="ECO:0000259" key="12">
    <source>
        <dbReference type="Pfam" id="PF07715"/>
    </source>
</evidence>
<feature type="domain" description="TonB-dependent receptor plug" evidence="12">
    <location>
        <begin position="118"/>
        <end position="227"/>
    </location>
</feature>
<keyword evidence="4 8" id="KW-0812">Transmembrane</keyword>
<dbReference type="Gene3D" id="2.170.130.10">
    <property type="entry name" value="TonB-dependent receptor, plug domain"/>
    <property type="match status" value="1"/>
</dbReference>
<dbReference type="EMBL" id="CDOI01000001">
    <property type="protein sequence ID" value="CEN43054.1"/>
    <property type="molecule type" value="Genomic_DNA"/>
</dbReference>
<comment type="subcellular location">
    <subcellularLocation>
        <location evidence="1 8">Cell outer membrane</location>
        <topology evidence="1 8">Multi-pass membrane protein</topology>
    </subcellularLocation>
</comment>
<name>A0A0B7HWR9_9FLAO</name>
<evidence type="ECO:0000313" key="13">
    <source>
        <dbReference type="EMBL" id="CEN43054.1"/>
    </source>
</evidence>
<keyword evidence="7 8" id="KW-0998">Cell outer membrane</keyword>
<dbReference type="Pfam" id="PF00593">
    <property type="entry name" value="TonB_dep_Rec_b-barrel"/>
    <property type="match status" value="1"/>
</dbReference>
<organism evidence="13 14">
    <name type="scientific">Capnocytophaga canis</name>
    <dbReference type="NCBI Taxonomy" id="1848903"/>
    <lineage>
        <taxon>Bacteria</taxon>
        <taxon>Pseudomonadati</taxon>
        <taxon>Bacteroidota</taxon>
        <taxon>Flavobacteriia</taxon>
        <taxon>Flavobacteriales</taxon>
        <taxon>Flavobacteriaceae</taxon>
        <taxon>Capnocytophaga</taxon>
    </lineage>
</organism>
<dbReference type="InterPro" id="IPR023996">
    <property type="entry name" value="TonB-dep_OMP_SusC/RagA"/>
</dbReference>
<keyword evidence="3 8" id="KW-1134">Transmembrane beta strand</keyword>
<dbReference type="InterPro" id="IPR036942">
    <property type="entry name" value="Beta-barrel_TonB_sf"/>
</dbReference>
<evidence type="ECO:0000256" key="4">
    <source>
        <dbReference type="ARBA" id="ARBA00022692"/>
    </source>
</evidence>
<dbReference type="Gene3D" id="2.60.40.1120">
    <property type="entry name" value="Carboxypeptidase-like, regulatory domain"/>
    <property type="match status" value="1"/>
</dbReference>
<protein>
    <submittedName>
        <fullName evidence="13">TonB-linked outer membrane protein, SusC/RagA family</fullName>
    </submittedName>
</protein>
<gene>
    <name evidence="13" type="ORF">CCAND38_10015</name>
</gene>
<feature type="domain" description="TonB-dependent receptor-like beta-barrel" evidence="11">
    <location>
        <begin position="427"/>
        <end position="1014"/>
    </location>
</feature>
<dbReference type="NCBIfam" id="TIGR04056">
    <property type="entry name" value="OMP_RagA_SusC"/>
    <property type="match status" value="1"/>
</dbReference>
<dbReference type="RefSeq" id="WP_042342853.1">
    <property type="nucleotide sequence ID" value="NZ_CDOI01000001.1"/>
</dbReference>
<evidence type="ECO:0000256" key="6">
    <source>
        <dbReference type="ARBA" id="ARBA00023136"/>
    </source>
</evidence>
<proteinExistence type="inferred from homology"/>
<evidence type="ECO:0000256" key="5">
    <source>
        <dbReference type="ARBA" id="ARBA00023077"/>
    </source>
</evidence>
<evidence type="ECO:0000256" key="8">
    <source>
        <dbReference type="PROSITE-ProRule" id="PRU01360"/>
    </source>
</evidence>
<dbReference type="FunFam" id="2.170.130.10:FF:000024">
    <property type="entry name" value="Outer membrane protein"/>
    <property type="match status" value="1"/>
</dbReference>
<keyword evidence="10" id="KW-0732">Signal</keyword>
<evidence type="ECO:0000256" key="9">
    <source>
        <dbReference type="RuleBase" id="RU003357"/>
    </source>
</evidence>
<evidence type="ECO:0000313" key="14">
    <source>
        <dbReference type="Proteomes" id="UP000045051"/>
    </source>
</evidence>
<dbReference type="InterPro" id="IPR008969">
    <property type="entry name" value="CarboxyPept-like_regulatory"/>
</dbReference>
<evidence type="ECO:0000256" key="2">
    <source>
        <dbReference type="ARBA" id="ARBA00022448"/>
    </source>
</evidence>
<dbReference type="InterPro" id="IPR039426">
    <property type="entry name" value="TonB-dep_rcpt-like"/>
</dbReference>
<evidence type="ECO:0000256" key="7">
    <source>
        <dbReference type="ARBA" id="ARBA00023237"/>
    </source>
</evidence>
<dbReference type="PROSITE" id="PS52016">
    <property type="entry name" value="TONB_DEPENDENT_REC_3"/>
    <property type="match status" value="1"/>
</dbReference>
<dbReference type="InterPro" id="IPR000531">
    <property type="entry name" value="Beta-barrel_TonB"/>
</dbReference>
<keyword evidence="2 8" id="KW-0813">Transport</keyword>
<reference evidence="13 14" key="1">
    <citation type="submission" date="2015-01" db="EMBL/GenBank/DDBJ databases">
        <authorList>
            <person name="Xiang T."/>
            <person name="Song Y."/>
            <person name="Huang L."/>
            <person name="Wang B."/>
            <person name="Wu P."/>
        </authorList>
    </citation>
    <scope>NUCLEOTIDE SEQUENCE [LARGE SCALE GENOMIC DNA]</scope>
    <source>
        <strain evidence="13 14">CcD38</strain>
    </source>
</reference>
<keyword evidence="6 8" id="KW-0472">Membrane</keyword>
<feature type="chain" id="PRO_5002116172" evidence="10">
    <location>
        <begin position="23"/>
        <end position="1055"/>
    </location>
</feature>
<dbReference type="Pfam" id="PF13715">
    <property type="entry name" value="CarbopepD_reg_2"/>
    <property type="match status" value="1"/>
</dbReference>
<keyword evidence="14" id="KW-1185">Reference proteome</keyword>
<dbReference type="Proteomes" id="UP000045051">
    <property type="component" value="Unassembled WGS sequence"/>
</dbReference>
<dbReference type="GO" id="GO:0009279">
    <property type="term" value="C:cell outer membrane"/>
    <property type="evidence" value="ECO:0007669"/>
    <property type="project" value="UniProtKB-SubCell"/>
</dbReference>
<evidence type="ECO:0000256" key="10">
    <source>
        <dbReference type="SAM" id="SignalP"/>
    </source>
</evidence>
<dbReference type="SUPFAM" id="SSF56935">
    <property type="entry name" value="Porins"/>
    <property type="match status" value="1"/>
</dbReference>
<keyword evidence="5 9" id="KW-0798">TonB box</keyword>
<dbReference type="Gene3D" id="2.40.170.20">
    <property type="entry name" value="TonB-dependent receptor, beta-barrel domain"/>
    <property type="match status" value="1"/>
</dbReference>
<evidence type="ECO:0000256" key="3">
    <source>
        <dbReference type="ARBA" id="ARBA00022452"/>
    </source>
</evidence>
<accession>A0A0B7HWR9</accession>
<comment type="similarity">
    <text evidence="8 9">Belongs to the TonB-dependent receptor family.</text>
</comment>
<evidence type="ECO:0000259" key="11">
    <source>
        <dbReference type="Pfam" id="PF00593"/>
    </source>
</evidence>
<dbReference type="NCBIfam" id="TIGR04057">
    <property type="entry name" value="SusC_RagA_signa"/>
    <property type="match status" value="1"/>
</dbReference>
<dbReference type="Pfam" id="PF07715">
    <property type="entry name" value="Plug"/>
    <property type="match status" value="1"/>
</dbReference>
<dbReference type="InterPro" id="IPR037066">
    <property type="entry name" value="Plug_dom_sf"/>
</dbReference>
<evidence type="ECO:0000256" key="1">
    <source>
        <dbReference type="ARBA" id="ARBA00004571"/>
    </source>
</evidence>
<dbReference type="SUPFAM" id="SSF49464">
    <property type="entry name" value="Carboxypeptidase regulatory domain-like"/>
    <property type="match status" value="1"/>
</dbReference>
<dbReference type="AlphaFoldDB" id="A0A0B7HWR9"/>
<sequence>MKVKILTLFMFVLGWCFSPLLAQTVSVKGVVTDESKIPLAGVSISIKNTSRGVSTDFDGNYEIKANPGDVLVFSSLGFTSQEKTVTGGGKSLIINVLLKEETEQLEEVVVVGFGTQKKVNLTGAVTSVDAKTLESRPVTTVTEALQGVAPGLNISTSNSGGQLNTTKGINIRGAGTIGTGSTSGPLVLIDGMEGNMNALNPNDIENISILKDAAAASIYGSRAPFGVILITTKKGKAGKVSVNYSSSLRADSPIIRPKMVDSYTWALYFNDADVGGTQFREEKLQQIKDFQEGKRTEYMFRNSSNKWETWDVHDLLPVANTNWIDEHYKRASFSTEHNLSVNGGSEKVQYYLSANFLNRDGLFRYAPETFDRYTLTGKINAQINDKLKLGYSTRFVRQDYEAPSYLSNNGVFFHDIIRYWPIIPLKDPNGFYARESKVAYLQDGGRQKSQKDWLYTQLNASYKILDNWDLKVEFNYRTHSEFAHTDYLTAYAHDADGIQYPIHNQTSSVKEYAYKHNFFNPNIYSNYHLDLDNGHNFKFMVGFQSEILKDRNLGAEKQNIITPLNPTLNTSASSDKVTNGGYGHWSTTGFFGRINYDYKGRYLLEVNGRYDGTSRFLRDQRWNFFPSVSVGWNIAQESFWEPLQEKVSTLKLRGSWGELGNQNTQNWYPFYSAMGYHPNAGAWILGDKRPTTSSMPGLISTDLTWETVRSWNIGLDVTAFNNRFNFSFDYFNRETLNMVGPAPELPQTLGTAVPRTNNADMLSSGFELSLSWRDKIGEDFNYGVGVLLSDSRQKVLKYPNPSFALNNWYEGEIVGDIWGYTTIGIAKSQAEMDAHLEKVKQNQLGSNWSAGDIMYADLDGDGKISGGENTVKNSGDRRIIGNSSPRYNFGVNLDASYKGFDVKLFLQGVGKRDFSAGGSYFWGANGGKWQTVVFEEHLDYFRDDASHPFGLNMDSYYPRADWGSNRNKHTQTRYLQNAAYLRVKNLQFGYTIPQEYLSNTGISNLRIYVSGENIMTFTKLSKLYDPEMLGIGYGGEGMKTYPLSKTWSLGLSLTL</sequence>
<dbReference type="InterPro" id="IPR012910">
    <property type="entry name" value="Plug_dom"/>
</dbReference>
<dbReference type="InterPro" id="IPR023997">
    <property type="entry name" value="TonB-dep_OMP_SusC/RagA_CS"/>
</dbReference>
<feature type="signal peptide" evidence="10">
    <location>
        <begin position="1"/>
        <end position="22"/>
    </location>
</feature>